<dbReference type="CDD" id="cd08589">
    <property type="entry name" value="PI-PLCc_SaPLC1_like"/>
    <property type="match status" value="1"/>
</dbReference>
<evidence type="ECO:0000313" key="2">
    <source>
        <dbReference type="Proteomes" id="UP001363622"/>
    </source>
</evidence>
<dbReference type="InterPro" id="IPR032075">
    <property type="entry name" value="PI-PLC-C1"/>
</dbReference>
<comment type="caution">
    <text evidence="1">The sequence shown here is derived from an EMBL/GenBank/DDBJ whole genome shotgun (WGS) entry which is preliminary data.</text>
</comment>
<keyword evidence="2" id="KW-1185">Reference proteome</keyword>
<gene>
    <name evidence="1" type="ORF">IWZ03DRAFT_78585</name>
</gene>
<dbReference type="SUPFAM" id="SSF51695">
    <property type="entry name" value="PLC-like phosphodiesterases"/>
    <property type="match status" value="1"/>
</dbReference>
<dbReference type="Pfam" id="PF16670">
    <property type="entry name" value="PI-PLC-C1"/>
    <property type="match status" value="1"/>
</dbReference>
<dbReference type="EMBL" id="JBBPHU010000014">
    <property type="protein sequence ID" value="KAK7510462.1"/>
    <property type="molecule type" value="Genomic_DNA"/>
</dbReference>
<protein>
    <submittedName>
        <fullName evidence="1">Uncharacterized protein</fullName>
    </submittedName>
</protein>
<sequence>MAKFDNIITSTSTSSHLKCHPPVDSKCSSRQLGHSNCSLTGERPTLEKMRRSSQCAGDLIRHLVLSSVLSLALANPFTPRGDSSLRLNEAQFMGTHNSYHKEVNILGRPFFELLMPSPQDYFYSHASFPNQLDYQSVRSLEIDLYADYDEPGQFADPLIRRLGQYQPPTKEWSAQMKERGAKVFHIPDADVESVCPTFKICLTQLRDWSKSNPGHLPILIDLEFKTVDERIVVLGGPSGEQWNSTNLDFVDEEIRSILTDSQLITPDDVRLAAQEHAKKQLTLEEAVLQYGWPSLDESRGKFLFYMDNDLDGSPNLRDPYRGQSHKNLEGRVIFTNSVPGESDAAFIKMNDPSGDKLDEIQKLVRKGYLIRTRSDEPIRSVLLPLERSRQRLERALESGAQIVSTDWPVMGMASRYGTDYVAELPGRRLARCNPVIKPEGCSDDDLLETTGIGPSKVVRSMLVQH</sequence>
<dbReference type="Gene3D" id="3.20.20.190">
    <property type="entry name" value="Phosphatidylinositol (PI) phosphodiesterase"/>
    <property type="match status" value="1"/>
</dbReference>
<reference evidence="1 2" key="1">
    <citation type="submission" date="2024-04" db="EMBL/GenBank/DDBJ databases">
        <title>Phyllosticta paracitricarpa is synonymous to the EU quarantine fungus P. citricarpa based on phylogenomic analyses.</title>
        <authorList>
            <consortium name="Lawrence Berkeley National Laboratory"/>
            <person name="Van Ingen-Buijs V.A."/>
            <person name="Van Westerhoven A.C."/>
            <person name="Haridas S."/>
            <person name="Skiadas P."/>
            <person name="Martin F."/>
            <person name="Groenewald J.Z."/>
            <person name="Crous P.W."/>
            <person name="Seidl M.F."/>
        </authorList>
    </citation>
    <scope>NUCLEOTIDE SEQUENCE [LARGE SCALE GENOMIC DNA]</scope>
    <source>
        <strain evidence="1 2">CBS 123371</strain>
    </source>
</reference>
<organism evidence="1 2">
    <name type="scientific">Phyllosticta citriasiana</name>
    <dbReference type="NCBI Taxonomy" id="595635"/>
    <lineage>
        <taxon>Eukaryota</taxon>
        <taxon>Fungi</taxon>
        <taxon>Dikarya</taxon>
        <taxon>Ascomycota</taxon>
        <taxon>Pezizomycotina</taxon>
        <taxon>Dothideomycetes</taxon>
        <taxon>Dothideomycetes incertae sedis</taxon>
        <taxon>Botryosphaeriales</taxon>
        <taxon>Phyllostictaceae</taxon>
        <taxon>Phyllosticta</taxon>
    </lineage>
</organism>
<name>A0ABR1KES9_9PEZI</name>
<evidence type="ECO:0000313" key="1">
    <source>
        <dbReference type="EMBL" id="KAK7510462.1"/>
    </source>
</evidence>
<accession>A0ABR1KES9</accession>
<dbReference type="Proteomes" id="UP001363622">
    <property type="component" value="Unassembled WGS sequence"/>
</dbReference>
<dbReference type="InterPro" id="IPR017946">
    <property type="entry name" value="PLC-like_Pdiesterase_TIM-brl"/>
</dbReference>
<proteinExistence type="predicted"/>